<proteinExistence type="predicted"/>
<dbReference type="EMBL" id="FOYZ01000006">
    <property type="protein sequence ID" value="SFR81687.1"/>
    <property type="molecule type" value="Genomic_DNA"/>
</dbReference>
<evidence type="ECO:0000313" key="3">
    <source>
        <dbReference type="Proteomes" id="UP000199659"/>
    </source>
</evidence>
<feature type="transmembrane region" description="Helical" evidence="1">
    <location>
        <begin position="207"/>
        <end position="229"/>
    </location>
</feature>
<dbReference type="STRING" id="37658.SAMN05661086_01924"/>
<feature type="transmembrane region" description="Helical" evidence="1">
    <location>
        <begin position="20"/>
        <end position="39"/>
    </location>
</feature>
<organism evidence="2 3">
    <name type="scientific">Anaeromicropila populeti</name>
    <dbReference type="NCBI Taxonomy" id="37658"/>
    <lineage>
        <taxon>Bacteria</taxon>
        <taxon>Bacillati</taxon>
        <taxon>Bacillota</taxon>
        <taxon>Clostridia</taxon>
        <taxon>Lachnospirales</taxon>
        <taxon>Lachnospiraceae</taxon>
        <taxon>Anaeromicropila</taxon>
    </lineage>
</organism>
<gene>
    <name evidence="2" type="ORF">SAMN05661086_01924</name>
</gene>
<evidence type="ECO:0008006" key="4">
    <source>
        <dbReference type="Google" id="ProtNLM"/>
    </source>
</evidence>
<reference evidence="2 3" key="1">
    <citation type="submission" date="2016-10" db="EMBL/GenBank/DDBJ databases">
        <authorList>
            <person name="de Groot N.N."/>
        </authorList>
    </citation>
    <scope>NUCLEOTIDE SEQUENCE [LARGE SCALE GENOMIC DNA]</scope>
    <source>
        <strain evidence="2 3">743A</strain>
    </source>
</reference>
<protein>
    <recommendedName>
        <fullName evidence="4">ABC-2 family transporter protein</fullName>
    </recommendedName>
</protein>
<sequence length="276" mass="31839">MLIKTFKMQYNTIIERKNFYILFLMLFGYMLLNFLYNVFKYAGRDVADMYHPMRLLLLANGSPFYHFLMLFYPIIVIIPAAFSYIYDQDCNEQVFILSRAGKINYYLAKMAATFWTTFLAFSIPFLTEIILNCIVFPGKAAGLLSNVSKYQIPELEAVHKLLLPSVYSYSICIYVIIFTVMFGIASGILATFALAVSIAIKLKYKAFLFLPVYILVYILNEMSDIIPQINFSTNYYFYFDIFNITAKSFIGYLMCLLSIAGLSIVLVVYKARKDSI</sequence>
<keyword evidence="1" id="KW-0472">Membrane</keyword>
<feature type="transmembrane region" description="Helical" evidence="1">
    <location>
        <begin position="167"/>
        <end position="200"/>
    </location>
</feature>
<dbReference type="AlphaFoldDB" id="A0A1I6JRT6"/>
<dbReference type="Proteomes" id="UP000199659">
    <property type="component" value="Unassembled WGS sequence"/>
</dbReference>
<accession>A0A1I6JRT6</accession>
<feature type="transmembrane region" description="Helical" evidence="1">
    <location>
        <begin position="106"/>
        <end position="126"/>
    </location>
</feature>
<evidence type="ECO:0000256" key="1">
    <source>
        <dbReference type="SAM" id="Phobius"/>
    </source>
</evidence>
<evidence type="ECO:0000313" key="2">
    <source>
        <dbReference type="EMBL" id="SFR81687.1"/>
    </source>
</evidence>
<keyword evidence="1" id="KW-0812">Transmembrane</keyword>
<keyword evidence="3" id="KW-1185">Reference proteome</keyword>
<keyword evidence="1" id="KW-1133">Transmembrane helix</keyword>
<feature type="transmembrane region" description="Helical" evidence="1">
    <location>
        <begin position="249"/>
        <end position="269"/>
    </location>
</feature>
<name>A0A1I6JRT6_9FIRM</name>
<feature type="transmembrane region" description="Helical" evidence="1">
    <location>
        <begin position="64"/>
        <end position="86"/>
    </location>
</feature>